<gene>
    <name evidence="1" type="ordered locus">Gbro_4104</name>
</gene>
<dbReference type="Proteomes" id="UP000001219">
    <property type="component" value="Chromosome"/>
</dbReference>
<keyword evidence="2" id="KW-1185">Reference proteome</keyword>
<reference evidence="2" key="1">
    <citation type="submission" date="2009-10" db="EMBL/GenBank/DDBJ databases">
        <title>The complete chromosome of Gordonia bronchialis DSM 43247.</title>
        <authorList>
            <consortium name="US DOE Joint Genome Institute (JGI-PGF)"/>
            <person name="Lucas S."/>
            <person name="Copeland A."/>
            <person name="Lapidus A."/>
            <person name="Glavina del Rio T."/>
            <person name="Dalin E."/>
            <person name="Tice H."/>
            <person name="Bruce D."/>
            <person name="Goodwin L."/>
            <person name="Pitluck S."/>
            <person name="Kyrpides N."/>
            <person name="Mavromatis K."/>
            <person name="Ivanova N."/>
            <person name="Ovchinnikova G."/>
            <person name="Saunders E."/>
            <person name="Brettin T."/>
            <person name="Detter J.C."/>
            <person name="Han C."/>
            <person name="Larimer F."/>
            <person name="Land M."/>
            <person name="Hauser L."/>
            <person name="Markowitz V."/>
            <person name="Cheng J.-F."/>
            <person name="Hugenholtz P."/>
            <person name="Woyke T."/>
            <person name="Wu D."/>
            <person name="Jando M."/>
            <person name="Schneider S."/>
            <person name="Goeker M."/>
            <person name="Klenk H.-P."/>
            <person name="Eisen J.A."/>
        </authorList>
    </citation>
    <scope>NUCLEOTIDE SEQUENCE [LARGE SCALE GENOMIC DNA]</scope>
    <source>
        <strain evidence="2">ATCC 25592 / DSM 43247 / BCRC 13721 / JCM 3198 / KCTC 3076 / NBRC 16047 / NCTC 10667</strain>
    </source>
</reference>
<accession>D0L4P3</accession>
<evidence type="ECO:0000313" key="1">
    <source>
        <dbReference type="EMBL" id="ACY23268.1"/>
    </source>
</evidence>
<evidence type="ECO:0000313" key="2">
    <source>
        <dbReference type="Proteomes" id="UP000001219"/>
    </source>
</evidence>
<dbReference type="EMBL" id="CP001802">
    <property type="protein sequence ID" value="ACY23268.1"/>
    <property type="molecule type" value="Genomic_DNA"/>
</dbReference>
<name>D0L4P3_GORB4</name>
<dbReference type="AlphaFoldDB" id="D0L4P3"/>
<sequence>MSLDDWRDLGEMADVHTELQEGVRMVAPRPFPAEPWDLRIDLNR</sequence>
<protein>
    <submittedName>
        <fullName evidence="1">Uncharacterized protein</fullName>
    </submittedName>
</protein>
<dbReference type="HOGENOM" id="CLU_3216857_0_0_11"/>
<dbReference type="KEGG" id="gbr:Gbro_4104"/>
<reference evidence="1 2" key="2">
    <citation type="journal article" date="2010" name="Stand. Genomic Sci.">
        <title>Complete genome sequence of Gordonia bronchialis type strain (3410).</title>
        <authorList>
            <person name="Ivanova N."/>
            <person name="Sikorski J."/>
            <person name="Jando M."/>
            <person name="Lapidus A."/>
            <person name="Nolan M."/>
            <person name="Lucas S."/>
            <person name="Del Rio T.G."/>
            <person name="Tice H."/>
            <person name="Copeland A."/>
            <person name="Cheng J.F."/>
            <person name="Chen F."/>
            <person name="Bruce D."/>
            <person name="Goodwin L."/>
            <person name="Pitluck S."/>
            <person name="Mavromatis K."/>
            <person name="Ovchinnikova G."/>
            <person name="Pati A."/>
            <person name="Chen A."/>
            <person name="Palaniappan K."/>
            <person name="Land M."/>
            <person name="Hauser L."/>
            <person name="Chang Y.J."/>
            <person name="Jeffries C.D."/>
            <person name="Chain P."/>
            <person name="Saunders E."/>
            <person name="Han C."/>
            <person name="Detter J.C."/>
            <person name="Brettin T."/>
            <person name="Rohde M."/>
            <person name="Goker M."/>
            <person name="Bristow J."/>
            <person name="Eisen J.A."/>
            <person name="Markowitz V."/>
            <person name="Hugenholtz P."/>
            <person name="Klenk H.P."/>
            <person name="Kyrpides N.C."/>
        </authorList>
    </citation>
    <scope>NUCLEOTIDE SEQUENCE [LARGE SCALE GENOMIC DNA]</scope>
    <source>
        <strain evidence="2">ATCC 25592 / DSM 43247 / BCRC 13721 / JCM 3198 / KCTC 3076 / NBRC 16047 / NCTC 10667</strain>
    </source>
</reference>
<proteinExistence type="predicted"/>
<organism evidence="1 2">
    <name type="scientific">Gordonia bronchialis (strain ATCC 25592 / DSM 43247 / BCRC 13721 / JCM 3198 / KCTC 3076 / NBRC 16047 / NCTC 10667)</name>
    <name type="common">Rhodococcus bronchialis</name>
    <dbReference type="NCBI Taxonomy" id="526226"/>
    <lineage>
        <taxon>Bacteria</taxon>
        <taxon>Bacillati</taxon>
        <taxon>Actinomycetota</taxon>
        <taxon>Actinomycetes</taxon>
        <taxon>Mycobacteriales</taxon>
        <taxon>Gordoniaceae</taxon>
        <taxon>Gordonia</taxon>
    </lineage>
</organism>